<dbReference type="VEuPathDB" id="VectorBase:AFAF000998"/>
<evidence type="ECO:0000313" key="4">
    <source>
        <dbReference type="EnsemblMetazoa" id="AFAF000998-PA"/>
    </source>
</evidence>
<evidence type="ECO:0000256" key="1">
    <source>
        <dbReference type="SAM" id="Coils"/>
    </source>
</evidence>
<name>A0A182Q146_9DIPT</name>
<dbReference type="AlphaFoldDB" id="A0A182Q146"/>
<evidence type="ECO:0000259" key="3">
    <source>
        <dbReference type="Pfam" id="PF16043"/>
    </source>
</evidence>
<keyword evidence="5" id="KW-1185">Reference proteome</keyword>
<dbReference type="InterPro" id="IPR032013">
    <property type="entry name" value="DUF4795"/>
</dbReference>
<evidence type="ECO:0000313" key="5">
    <source>
        <dbReference type="Proteomes" id="UP000075886"/>
    </source>
</evidence>
<feature type="coiled-coil region" evidence="1">
    <location>
        <begin position="103"/>
        <end position="171"/>
    </location>
</feature>
<reference evidence="4" key="2">
    <citation type="submission" date="2020-05" db="UniProtKB">
        <authorList>
            <consortium name="EnsemblMetazoa"/>
        </authorList>
    </citation>
    <scope>IDENTIFICATION</scope>
    <source>
        <strain evidence="4">FAR1</strain>
    </source>
</reference>
<dbReference type="EnsemblMetazoa" id="AFAF000998-RA">
    <property type="protein sequence ID" value="AFAF000998-PA"/>
    <property type="gene ID" value="AFAF000998"/>
</dbReference>
<evidence type="ECO:0000256" key="2">
    <source>
        <dbReference type="SAM" id="MobiDB-lite"/>
    </source>
</evidence>
<keyword evidence="1" id="KW-0175">Coiled coil</keyword>
<feature type="compositionally biased region" description="Basic and acidic residues" evidence="2">
    <location>
        <begin position="263"/>
        <end position="276"/>
    </location>
</feature>
<protein>
    <recommendedName>
        <fullName evidence="3">DUF4795 domain-containing protein</fullName>
    </recommendedName>
</protein>
<accession>A0A182Q146</accession>
<dbReference type="EMBL" id="AXCN02000760">
    <property type="status" value="NOT_ANNOTATED_CDS"/>
    <property type="molecule type" value="Genomic_DNA"/>
</dbReference>
<proteinExistence type="predicted"/>
<organism evidence="4 5">
    <name type="scientific">Anopheles farauti</name>
    <dbReference type="NCBI Taxonomy" id="69004"/>
    <lineage>
        <taxon>Eukaryota</taxon>
        <taxon>Metazoa</taxon>
        <taxon>Ecdysozoa</taxon>
        <taxon>Arthropoda</taxon>
        <taxon>Hexapoda</taxon>
        <taxon>Insecta</taxon>
        <taxon>Pterygota</taxon>
        <taxon>Neoptera</taxon>
        <taxon>Endopterygota</taxon>
        <taxon>Diptera</taxon>
        <taxon>Nematocera</taxon>
        <taxon>Culicoidea</taxon>
        <taxon>Culicidae</taxon>
        <taxon>Anophelinae</taxon>
        <taxon>Anopheles</taxon>
    </lineage>
</organism>
<feature type="region of interest" description="Disordered" evidence="2">
    <location>
        <begin position="254"/>
        <end position="276"/>
    </location>
</feature>
<reference evidence="5" key="1">
    <citation type="submission" date="2014-01" db="EMBL/GenBank/DDBJ databases">
        <title>The Genome Sequence of Anopheles farauti FAR1 (V2).</title>
        <authorList>
            <consortium name="The Broad Institute Genomics Platform"/>
            <person name="Neafsey D.E."/>
            <person name="Besansky N."/>
            <person name="Howell P."/>
            <person name="Walton C."/>
            <person name="Young S.K."/>
            <person name="Zeng Q."/>
            <person name="Gargeya S."/>
            <person name="Fitzgerald M."/>
            <person name="Haas B."/>
            <person name="Abouelleil A."/>
            <person name="Allen A.W."/>
            <person name="Alvarado L."/>
            <person name="Arachchi H.M."/>
            <person name="Berlin A.M."/>
            <person name="Chapman S.B."/>
            <person name="Gainer-Dewar J."/>
            <person name="Goldberg J."/>
            <person name="Griggs A."/>
            <person name="Gujja S."/>
            <person name="Hansen M."/>
            <person name="Howarth C."/>
            <person name="Imamovic A."/>
            <person name="Ireland A."/>
            <person name="Larimer J."/>
            <person name="McCowan C."/>
            <person name="Murphy C."/>
            <person name="Pearson M."/>
            <person name="Poon T.W."/>
            <person name="Priest M."/>
            <person name="Roberts A."/>
            <person name="Saif S."/>
            <person name="Shea T."/>
            <person name="Sisk P."/>
            <person name="Sykes S."/>
            <person name="Wortman J."/>
            <person name="Nusbaum C."/>
            <person name="Birren B."/>
        </authorList>
    </citation>
    <scope>NUCLEOTIDE SEQUENCE [LARGE SCALE GENOMIC DNA]</scope>
    <source>
        <strain evidence="5">FAR1</strain>
    </source>
</reference>
<dbReference type="Pfam" id="PF16043">
    <property type="entry name" value="DUF4795"/>
    <property type="match status" value="1"/>
</dbReference>
<sequence length="276" mass="30990">MGIHEPMLTKLETDAHRVSMLISEYEVSFSKLDKHLKGHDAKLREFDWACQRMDKERDVLRADLRSQTEQLNYLSTVKADKVDVQTELGRRALETDLQQRVPYDVFNEMARDLTRTVTKLREELHEVDANLQTVQYELVKGLGAKATVQDLSELRKRLAGALSRWQKLEKEQKSTLLLATGDSSPAAAVTVDGTGVAVITGANKCLTCGVRTTLEGNRCTVPQPSTFVPTQHKVRNAGGFHTKTGAPEKVFRTGSLGAVRKPRPADEKRPEHCWKR</sequence>
<dbReference type="Proteomes" id="UP000075886">
    <property type="component" value="Unassembled WGS sequence"/>
</dbReference>
<feature type="domain" description="DUF4795" evidence="3">
    <location>
        <begin position="29"/>
        <end position="183"/>
    </location>
</feature>